<organism evidence="1 2">
    <name type="scientific">Methylocapsa palsarum</name>
    <dbReference type="NCBI Taxonomy" id="1612308"/>
    <lineage>
        <taxon>Bacteria</taxon>
        <taxon>Pseudomonadati</taxon>
        <taxon>Pseudomonadota</taxon>
        <taxon>Alphaproteobacteria</taxon>
        <taxon>Hyphomicrobiales</taxon>
        <taxon>Beijerinckiaceae</taxon>
        <taxon>Methylocapsa</taxon>
    </lineage>
</organism>
<proteinExistence type="predicted"/>
<dbReference type="Proteomes" id="UP000198755">
    <property type="component" value="Unassembled WGS sequence"/>
</dbReference>
<evidence type="ECO:0000313" key="1">
    <source>
        <dbReference type="EMBL" id="SFK90268.1"/>
    </source>
</evidence>
<name>A0A1I4D9J2_9HYPH</name>
<evidence type="ECO:0000313" key="2">
    <source>
        <dbReference type="Proteomes" id="UP000198755"/>
    </source>
</evidence>
<dbReference type="EMBL" id="FOSN01000048">
    <property type="protein sequence ID" value="SFK90268.1"/>
    <property type="molecule type" value="Genomic_DNA"/>
</dbReference>
<keyword evidence="2" id="KW-1185">Reference proteome</keyword>
<accession>A0A1I4D9J2</accession>
<protein>
    <submittedName>
        <fullName evidence="1">Uncharacterized protein</fullName>
    </submittedName>
</protein>
<sequence>MESKSAEPWDCVSRYRWLGRSEGLLRVFSNRRRGLSPPIFRLADGLDKHVADMFFVRDIILNELPKPSILAIREHGGRLGDVAVAFLNAVVELIPLDLFFLCHRTLEDDLASFKVNDHIVRMGQRRQAGQP</sequence>
<reference evidence="1 2" key="1">
    <citation type="submission" date="2016-10" db="EMBL/GenBank/DDBJ databases">
        <authorList>
            <person name="de Groot N.N."/>
        </authorList>
    </citation>
    <scope>NUCLEOTIDE SEQUENCE [LARGE SCALE GENOMIC DNA]</scope>
    <source>
        <strain evidence="1 2">NE2</strain>
    </source>
</reference>
<dbReference type="AlphaFoldDB" id="A0A1I4D9J2"/>
<gene>
    <name evidence="1" type="ORF">SAMN05444581_1487</name>
</gene>